<sequence length="438" mass="50045">MSTKSFQRLHNVRQLGLAHLVFPSASYSRFSHSVGAAVNARRIMESINHNRSRQEFSERDIEIFRIGALFHDLGHYPFSHSTEHSVGDYYSGNFFESDKSSNNGELWAIKSSFEHEKLGEKILELDTEISEILDDLEISFNDIKNKFVEKSIKTIISSDLDCDRLDYLKRTAHHSGAPYGSVDVDFIISQATLDKDRRYCFSTKALRAVDHLLVGRFFDFSQIPYHKTVAALEWSLDAVTTACLDNQLLSYSQDDVIGYISEGTWHQHDESLFVNKFRELQLSLTNSEADNVISDHLNAVLFRKAAKQIFSIEKFSQPGNGGADSCRQKCEQIRDHLISNKGLDPDRLYVWEPRFRYAKSSPVSGKPLKELSEDEKFELVHILPTKASKKSKPLVELNHSLAHQIAPIRYDIARVYYLLSENDDSKMVNDLRKTAEAL</sequence>
<dbReference type="SUPFAM" id="SSF109604">
    <property type="entry name" value="HD-domain/PDEase-like"/>
    <property type="match status" value="1"/>
</dbReference>
<dbReference type="InterPro" id="IPR003607">
    <property type="entry name" value="HD/PDEase_dom"/>
</dbReference>
<dbReference type="Proteomes" id="UP000663923">
    <property type="component" value="Chromosome"/>
</dbReference>
<accession>A0ABX7T688</accession>
<dbReference type="InterPro" id="IPR050135">
    <property type="entry name" value="dGTPase-like"/>
</dbReference>
<proteinExistence type="predicted"/>
<protein>
    <submittedName>
        <fullName evidence="2">HD domain-containing protein</fullName>
    </submittedName>
</protein>
<organism evidence="2 3">
    <name type="scientific">Parasphingorhabdus cellanae</name>
    <dbReference type="NCBI Taxonomy" id="2806553"/>
    <lineage>
        <taxon>Bacteria</taxon>
        <taxon>Pseudomonadati</taxon>
        <taxon>Pseudomonadota</taxon>
        <taxon>Alphaproteobacteria</taxon>
        <taxon>Sphingomonadales</taxon>
        <taxon>Sphingomonadaceae</taxon>
        <taxon>Parasphingorhabdus</taxon>
    </lineage>
</organism>
<keyword evidence="3" id="KW-1185">Reference proteome</keyword>
<reference evidence="2 3" key="1">
    <citation type="submission" date="2021-03" db="EMBL/GenBank/DDBJ databases">
        <title>Complete genome of Parasphingorhabdus_sp.JHSY0214.</title>
        <authorList>
            <person name="Yoo J.H."/>
            <person name="Bae J.W."/>
        </authorList>
    </citation>
    <scope>NUCLEOTIDE SEQUENCE [LARGE SCALE GENOMIC DNA]</scope>
    <source>
        <strain evidence="2 3">JHSY0214</strain>
    </source>
</reference>
<dbReference type="Pfam" id="PF01966">
    <property type="entry name" value="HD"/>
    <property type="match status" value="1"/>
</dbReference>
<gene>
    <name evidence="2" type="ORF">J4G78_14920</name>
</gene>
<dbReference type="CDD" id="cd00077">
    <property type="entry name" value="HDc"/>
    <property type="match status" value="1"/>
</dbReference>
<evidence type="ECO:0000313" key="3">
    <source>
        <dbReference type="Proteomes" id="UP000663923"/>
    </source>
</evidence>
<dbReference type="InterPro" id="IPR006674">
    <property type="entry name" value="HD_domain"/>
</dbReference>
<dbReference type="SMART" id="SM00471">
    <property type="entry name" value="HDc"/>
    <property type="match status" value="1"/>
</dbReference>
<dbReference type="PANTHER" id="PTHR11373:SF4">
    <property type="entry name" value="DEOXYNUCLEOSIDE TRIPHOSPHATE TRIPHOSPHOHYDROLASE SAMHD1"/>
    <property type="match status" value="1"/>
</dbReference>
<feature type="domain" description="HD/PDEase" evidence="1">
    <location>
        <begin position="25"/>
        <end position="177"/>
    </location>
</feature>
<dbReference type="EMBL" id="CP071794">
    <property type="protein sequence ID" value="QTD55483.1"/>
    <property type="molecule type" value="Genomic_DNA"/>
</dbReference>
<evidence type="ECO:0000313" key="2">
    <source>
        <dbReference type="EMBL" id="QTD55483.1"/>
    </source>
</evidence>
<name>A0ABX7T688_9SPHN</name>
<dbReference type="PANTHER" id="PTHR11373">
    <property type="entry name" value="DEOXYNUCLEOSIDE TRIPHOSPHATE TRIPHOSPHOHYDROLASE"/>
    <property type="match status" value="1"/>
</dbReference>
<evidence type="ECO:0000259" key="1">
    <source>
        <dbReference type="SMART" id="SM00471"/>
    </source>
</evidence>
<dbReference type="Gene3D" id="1.10.3210.10">
    <property type="entry name" value="Hypothetical protein af1432"/>
    <property type="match status" value="1"/>
</dbReference>
<dbReference type="RefSeq" id="WP_207987321.1">
    <property type="nucleotide sequence ID" value="NZ_CP071794.1"/>
</dbReference>